<keyword evidence="1" id="KW-0472">Membrane</keyword>
<reference evidence="5" key="1">
    <citation type="submission" date="2025-08" db="UniProtKB">
        <authorList>
            <consortium name="RefSeq"/>
        </authorList>
    </citation>
    <scope>IDENTIFICATION</scope>
</reference>
<dbReference type="Proteomes" id="UP001652625">
    <property type="component" value="Chromosome 06"/>
</dbReference>
<evidence type="ECO:0000313" key="4">
    <source>
        <dbReference type="Proteomes" id="UP001652625"/>
    </source>
</evidence>
<dbReference type="Pfam" id="PF01390">
    <property type="entry name" value="SEA"/>
    <property type="match status" value="1"/>
</dbReference>
<sequence length="283" mass="33088">MVCYKVMFVKVLLLIVFLTAFKKIACLVVDPNQLTYTFVTEQILKDVNKYLTKVPKEIPHNFTVSFLFPELEWNNAFNDTDSDPFHCFTDKIRRRLKKIYDDASEENEYVDATATNMRDFYDGTYTIADFILFFNKEMLWPTWNKTIIASTLFPSVLAPLADVYNYPPIDSKYNPYVNYSGNNFNWFSVIENITDMGSQTNTVVYYGFYNITPPLPPIYRGPDKFSIPNIVFYSFLGFNGFVILLTLFFWFINGKRESLLLNYWIKGRDDMRRSNVEATPGAM</sequence>
<feature type="chain" id="PRO_5045114451" evidence="2">
    <location>
        <begin position="27"/>
        <end position="283"/>
    </location>
</feature>
<name>A0ABM4C0R7_HYDVU</name>
<keyword evidence="1" id="KW-1133">Transmembrane helix</keyword>
<keyword evidence="1" id="KW-0812">Transmembrane</keyword>
<keyword evidence="2" id="KW-0732">Signal</keyword>
<accession>A0ABM4C0R7</accession>
<evidence type="ECO:0000313" key="5">
    <source>
        <dbReference type="RefSeq" id="XP_065655144.1"/>
    </source>
</evidence>
<dbReference type="InterPro" id="IPR036364">
    <property type="entry name" value="SEA_dom_sf"/>
</dbReference>
<feature type="domain" description="SEA" evidence="3">
    <location>
        <begin position="60"/>
        <end position="137"/>
    </location>
</feature>
<gene>
    <name evidence="5" type="primary">LOC105845091</name>
</gene>
<organism evidence="4 5">
    <name type="scientific">Hydra vulgaris</name>
    <name type="common">Hydra</name>
    <name type="synonym">Hydra attenuata</name>
    <dbReference type="NCBI Taxonomy" id="6087"/>
    <lineage>
        <taxon>Eukaryota</taxon>
        <taxon>Metazoa</taxon>
        <taxon>Cnidaria</taxon>
        <taxon>Hydrozoa</taxon>
        <taxon>Hydroidolina</taxon>
        <taxon>Anthoathecata</taxon>
        <taxon>Aplanulata</taxon>
        <taxon>Hydridae</taxon>
        <taxon>Hydra</taxon>
    </lineage>
</organism>
<proteinExistence type="predicted"/>
<feature type="transmembrane region" description="Helical" evidence="1">
    <location>
        <begin position="230"/>
        <end position="252"/>
    </location>
</feature>
<dbReference type="InterPro" id="IPR000082">
    <property type="entry name" value="SEA_dom"/>
</dbReference>
<dbReference type="GeneID" id="105845091"/>
<evidence type="ECO:0000259" key="3">
    <source>
        <dbReference type="Pfam" id="PF01390"/>
    </source>
</evidence>
<protein>
    <submittedName>
        <fullName evidence="5">Uncharacterized protein LOC105845091 isoform X1</fullName>
    </submittedName>
</protein>
<dbReference type="SUPFAM" id="SSF82671">
    <property type="entry name" value="SEA domain"/>
    <property type="match status" value="1"/>
</dbReference>
<evidence type="ECO:0000256" key="1">
    <source>
        <dbReference type="SAM" id="Phobius"/>
    </source>
</evidence>
<feature type="signal peptide" evidence="2">
    <location>
        <begin position="1"/>
        <end position="26"/>
    </location>
</feature>
<dbReference type="RefSeq" id="XP_065655144.1">
    <property type="nucleotide sequence ID" value="XM_065799072.1"/>
</dbReference>
<keyword evidence="4" id="KW-1185">Reference proteome</keyword>
<evidence type="ECO:0000256" key="2">
    <source>
        <dbReference type="SAM" id="SignalP"/>
    </source>
</evidence>
<dbReference type="Gene3D" id="3.30.70.960">
    <property type="entry name" value="SEA domain"/>
    <property type="match status" value="1"/>
</dbReference>